<comment type="subcellular location">
    <subcellularLocation>
        <location evidence="2">Cytoplasm</location>
    </subcellularLocation>
    <subcellularLocation>
        <location evidence="1">Nucleus</location>
    </subcellularLocation>
</comment>
<dbReference type="GO" id="GO:0005634">
    <property type="term" value="C:nucleus"/>
    <property type="evidence" value="ECO:0007669"/>
    <property type="project" value="UniProtKB-SubCell"/>
</dbReference>
<keyword evidence="8" id="KW-1185">Reference proteome</keyword>
<name>A0AAV2I6Y0_LYMST</name>
<dbReference type="InterPro" id="IPR007513">
    <property type="entry name" value="SERF-like_N"/>
</dbReference>
<dbReference type="GO" id="GO:0005737">
    <property type="term" value="C:cytoplasm"/>
    <property type="evidence" value="ECO:0007669"/>
    <property type="project" value="UniProtKB-SubCell"/>
</dbReference>
<dbReference type="InterPro" id="IPR045230">
    <property type="entry name" value="MBS1/2-like"/>
</dbReference>
<feature type="compositionally biased region" description="Pro residues" evidence="5">
    <location>
        <begin position="120"/>
        <end position="129"/>
    </location>
</feature>
<feature type="compositionally biased region" description="Basic and acidic residues" evidence="5">
    <location>
        <begin position="107"/>
        <end position="117"/>
    </location>
</feature>
<evidence type="ECO:0000256" key="3">
    <source>
        <dbReference type="ARBA" id="ARBA00022490"/>
    </source>
</evidence>
<dbReference type="PANTHER" id="PTHR21213">
    <property type="entry name" value="GEO09665P1-RELATED"/>
    <property type="match status" value="1"/>
</dbReference>
<organism evidence="7 8">
    <name type="scientific">Lymnaea stagnalis</name>
    <name type="common">Great pond snail</name>
    <name type="synonym">Helix stagnalis</name>
    <dbReference type="NCBI Taxonomy" id="6523"/>
    <lineage>
        <taxon>Eukaryota</taxon>
        <taxon>Metazoa</taxon>
        <taxon>Spiralia</taxon>
        <taxon>Lophotrochozoa</taxon>
        <taxon>Mollusca</taxon>
        <taxon>Gastropoda</taxon>
        <taxon>Heterobranchia</taxon>
        <taxon>Euthyneura</taxon>
        <taxon>Panpulmonata</taxon>
        <taxon>Hygrophila</taxon>
        <taxon>Lymnaeoidea</taxon>
        <taxon>Lymnaeidae</taxon>
        <taxon>Lymnaea</taxon>
    </lineage>
</organism>
<keyword evidence="3" id="KW-0963">Cytoplasm</keyword>
<protein>
    <recommendedName>
        <fullName evidence="6">Small EDRK-rich factor-like N-terminal domain-containing protein</fullName>
    </recommendedName>
</protein>
<dbReference type="Proteomes" id="UP001497497">
    <property type="component" value="Unassembled WGS sequence"/>
</dbReference>
<evidence type="ECO:0000256" key="5">
    <source>
        <dbReference type="SAM" id="MobiDB-lite"/>
    </source>
</evidence>
<accession>A0AAV2I6Y0</accession>
<dbReference type="Gene3D" id="4.10.1050.10">
    <property type="entry name" value="At2g23090-like"/>
    <property type="match status" value="1"/>
</dbReference>
<evidence type="ECO:0000256" key="1">
    <source>
        <dbReference type="ARBA" id="ARBA00004123"/>
    </source>
</evidence>
<feature type="domain" description="Small EDRK-rich factor-like N-terminal" evidence="6">
    <location>
        <begin position="54"/>
        <end position="92"/>
    </location>
</feature>
<dbReference type="PANTHER" id="PTHR21213:SF0">
    <property type="entry name" value="ZINC FINGER PROTEIN 706"/>
    <property type="match status" value="1"/>
</dbReference>
<reference evidence="7 8" key="1">
    <citation type="submission" date="2024-04" db="EMBL/GenBank/DDBJ databases">
        <authorList>
            <consortium name="Genoscope - CEA"/>
            <person name="William W."/>
        </authorList>
    </citation>
    <scope>NUCLEOTIDE SEQUENCE [LARGE SCALE GENOMIC DNA]</scope>
</reference>
<evidence type="ECO:0000256" key="2">
    <source>
        <dbReference type="ARBA" id="ARBA00004496"/>
    </source>
</evidence>
<evidence type="ECO:0000313" key="7">
    <source>
        <dbReference type="EMBL" id="CAL1540170.1"/>
    </source>
</evidence>
<dbReference type="SUPFAM" id="SSF118359">
    <property type="entry name" value="Expressed protein At2g23090/F21P24.15"/>
    <property type="match status" value="1"/>
</dbReference>
<dbReference type="InterPro" id="IPR026939">
    <property type="entry name" value="ZNF706/At2g23090_sf"/>
</dbReference>
<dbReference type="AlphaFoldDB" id="A0AAV2I6Y0"/>
<gene>
    <name evidence="7" type="ORF">GSLYS_00013891001</name>
</gene>
<feature type="region of interest" description="Disordered" evidence="5">
    <location>
        <begin position="107"/>
        <end position="129"/>
    </location>
</feature>
<comment type="caution">
    <text evidence="7">The sequence shown here is derived from an EMBL/GenBank/DDBJ whole genome shotgun (WGS) entry which is preliminary data.</text>
</comment>
<feature type="non-terminal residue" evidence="7">
    <location>
        <position position="1"/>
    </location>
</feature>
<sequence length="129" mass="14196">SGGKIPDTTNVHTSFNPNCGIYCIRASLLLLTTAKYKHVEDRCTGQLGAKHGTMARGQQKIQSQQKAAKKAADLKKNATTFQDQKKAAAKALVHMCPVCKAQMPDPKTYKQHFENKHPKSPLPPELQDV</sequence>
<keyword evidence="4" id="KW-0539">Nucleus</keyword>
<evidence type="ECO:0000313" key="8">
    <source>
        <dbReference type="Proteomes" id="UP001497497"/>
    </source>
</evidence>
<evidence type="ECO:0000259" key="6">
    <source>
        <dbReference type="Pfam" id="PF04419"/>
    </source>
</evidence>
<proteinExistence type="predicted"/>
<dbReference type="Pfam" id="PF04419">
    <property type="entry name" value="SERF-like_N"/>
    <property type="match status" value="1"/>
</dbReference>
<dbReference type="EMBL" id="CAXITT010000374">
    <property type="protein sequence ID" value="CAL1540170.1"/>
    <property type="molecule type" value="Genomic_DNA"/>
</dbReference>
<evidence type="ECO:0000256" key="4">
    <source>
        <dbReference type="ARBA" id="ARBA00023242"/>
    </source>
</evidence>